<dbReference type="Proteomes" id="UP001141552">
    <property type="component" value="Unassembled WGS sequence"/>
</dbReference>
<reference evidence="3" key="1">
    <citation type="submission" date="2022-02" db="EMBL/GenBank/DDBJ databases">
        <authorList>
            <person name="Henning P.M."/>
            <person name="McCubbin A.G."/>
            <person name="Shore J.S."/>
        </authorList>
    </citation>
    <scope>NUCLEOTIDE SEQUENCE</scope>
    <source>
        <strain evidence="3">F60SS</strain>
        <tissue evidence="3">Leaves</tissue>
    </source>
</reference>
<dbReference type="GO" id="GO:0048731">
    <property type="term" value="P:system development"/>
    <property type="evidence" value="ECO:0007669"/>
    <property type="project" value="InterPro"/>
</dbReference>
<reference evidence="3" key="2">
    <citation type="journal article" date="2023" name="Plants (Basel)">
        <title>Annotation of the Turnera subulata (Passifloraceae) Draft Genome Reveals the S-Locus Evolved after the Divergence of Turneroideae from Passifloroideae in a Stepwise Manner.</title>
        <authorList>
            <person name="Henning P.M."/>
            <person name="Roalson E.H."/>
            <person name="Mir W."/>
            <person name="McCubbin A.G."/>
            <person name="Shore J.S."/>
        </authorList>
    </citation>
    <scope>NUCLEOTIDE SEQUENCE</scope>
    <source>
        <strain evidence="3">F60SS</strain>
    </source>
</reference>
<sequence>MTSPHHHKEQGAETRRKKKNHSGARRSAAVVFLFWFLLILAQLGFLVEAAAHEGKNKKLEEDHHHQSLPRKARLFNSQTSVHAPAPSEADDESSSMNIEGDPGKVYGDDKRIIHTGMNVGEESIGFSLFSHLCVFIYFATALATPMSYEFFS</sequence>
<evidence type="ECO:0000256" key="2">
    <source>
        <dbReference type="SAM" id="Phobius"/>
    </source>
</evidence>
<gene>
    <name evidence="3" type="ORF">Tsubulata_021429</name>
</gene>
<protein>
    <submittedName>
        <fullName evidence="3">Uncharacterized protein</fullName>
    </submittedName>
</protein>
<accession>A0A9Q0G1E7</accession>
<dbReference type="EMBL" id="JAKUCV010003012">
    <property type="protein sequence ID" value="KAJ4840594.1"/>
    <property type="molecule type" value="Genomic_DNA"/>
</dbReference>
<keyword evidence="2" id="KW-0472">Membrane</keyword>
<evidence type="ECO:0000256" key="1">
    <source>
        <dbReference type="SAM" id="MobiDB-lite"/>
    </source>
</evidence>
<keyword evidence="2" id="KW-1133">Transmembrane helix</keyword>
<dbReference type="PANTHER" id="PTHR34545:SF7">
    <property type="entry name" value="CLAVATA3_ESR (CLE)-RELATED PROTEIN 16"/>
    <property type="match status" value="1"/>
</dbReference>
<evidence type="ECO:0000313" key="3">
    <source>
        <dbReference type="EMBL" id="KAJ4840594.1"/>
    </source>
</evidence>
<feature type="transmembrane region" description="Helical" evidence="2">
    <location>
        <begin position="27"/>
        <end position="47"/>
    </location>
</feature>
<name>A0A9Q0G1E7_9ROSI</name>
<proteinExistence type="predicted"/>
<dbReference type="InterPro" id="IPR033249">
    <property type="entry name" value="CLE_plant"/>
</dbReference>
<keyword evidence="2" id="KW-0812">Transmembrane</keyword>
<feature type="region of interest" description="Disordered" evidence="1">
    <location>
        <begin position="57"/>
        <end position="102"/>
    </location>
</feature>
<dbReference type="AlphaFoldDB" id="A0A9Q0G1E7"/>
<evidence type="ECO:0000313" key="4">
    <source>
        <dbReference type="Proteomes" id="UP001141552"/>
    </source>
</evidence>
<comment type="caution">
    <text evidence="3">The sequence shown here is derived from an EMBL/GenBank/DDBJ whole genome shotgun (WGS) entry which is preliminary data.</text>
</comment>
<feature type="transmembrane region" description="Helical" evidence="2">
    <location>
        <begin position="124"/>
        <end position="143"/>
    </location>
</feature>
<dbReference type="PANTHER" id="PTHR34545">
    <property type="entry name" value="CLAVATA3/ESR (CLE)-RELATED PROTEIN 22"/>
    <property type="match status" value="1"/>
</dbReference>
<feature type="region of interest" description="Disordered" evidence="1">
    <location>
        <begin position="1"/>
        <end position="22"/>
    </location>
</feature>
<dbReference type="OrthoDB" id="829021at2759"/>
<organism evidence="3 4">
    <name type="scientific">Turnera subulata</name>
    <dbReference type="NCBI Taxonomy" id="218843"/>
    <lineage>
        <taxon>Eukaryota</taxon>
        <taxon>Viridiplantae</taxon>
        <taxon>Streptophyta</taxon>
        <taxon>Embryophyta</taxon>
        <taxon>Tracheophyta</taxon>
        <taxon>Spermatophyta</taxon>
        <taxon>Magnoliopsida</taxon>
        <taxon>eudicotyledons</taxon>
        <taxon>Gunneridae</taxon>
        <taxon>Pentapetalae</taxon>
        <taxon>rosids</taxon>
        <taxon>fabids</taxon>
        <taxon>Malpighiales</taxon>
        <taxon>Passifloraceae</taxon>
        <taxon>Turnera</taxon>
    </lineage>
</organism>
<keyword evidence="4" id="KW-1185">Reference proteome</keyword>